<sequence>MRIALASDHAGFALKREIAGWLESQGHSTEDFGAPGTDPADLSDHVYPAALAVATGRADRGVFVDGVGYGSALIANRIRGVTAVVCQDPFCGRLAREHTDSNVLCLGGKIIGSAIALEVVRVWMTTEFLDEPKYRARVAKVEQISQRHLVALEDLDLGLS</sequence>
<dbReference type="GO" id="GO:0019316">
    <property type="term" value="P:D-allose catabolic process"/>
    <property type="evidence" value="ECO:0007669"/>
    <property type="project" value="TreeGrafter"/>
</dbReference>
<dbReference type="OrthoDB" id="1778624at2"/>
<dbReference type="Gene3D" id="3.40.1400.10">
    <property type="entry name" value="Sugar-phosphate isomerase, RpiB/LacA/LacB"/>
    <property type="match status" value="1"/>
</dbReference>
<reference evidence="2 3" key="1">
    <citation type="submission" date="2018-12" db="EMBL/GenBank/DDBJ databases">
        <authorList>
            <consortium name="Pathogen Informatics"/>
        </authorList>
    </citation>
    <scope>NUCLEOTIDE SEQUENCE [LARGE SCALE GENOMIC DNA]</scope>
    <source>
        <strain evidence="2 3">NCTC11636</strain>
    </source>
</reference>
<keyword evidence="2" id="KW-0413">Isomerase</keyword>
<dbReference type="PANTHER" id="PTHR30345:SF0">
    <property type="entry name" value="DNA DAMAGE-REPAIR_TOLERATION PROTEIN DRT102"/>
    <property type="match status" value="1"/>
</dbReference>
<accession>A0A3S4R071</accession>
<organism evidence="2 3">
    <name type="scientific">Actinomyces howellii</name>
    <dbReference type="NCBI Taxonomy" id="52771"/>
    <lineage>
        <taxon>Bacteria</taxon>
        <taxon>Bacillati</taxon>
        <taxon>Actinomycetota</taxon>
        <taxon>Actinomycetes</taxon>
        <taxon>Actinomycetales</taxon>
        <taxon>Actinomycetaceae</taxon>
        <taxon>Actinomyces</taxon>
    </lineage>
</organism>
<keyword evidence="3" id="KW-1185">Reference proteome</keyword>
<comment type="similarity">
    <text evidence="1">Belongs to the LacAB/RpiB family.</text>
</comment>
<dbReference type="AlphaFoldDB" id="A0A3S4R071"/>
<dbReference type="PANTHER" id="PTHR30345">
    <property type="entry name" value="RIBOSE-5-PHOSPHATE ISOMERASE B"/>
    <property type="match status" value="1"/>
</dbReference>
<dbReference type="RefSeq" id="WP_126382030.1">
    <property type="nucleotide sequence ID" value="NZ_LR134350.1"/>
</dbReference>
<dbReference type="Proteomes" id="UP000266895">
    <property type="component" value="Chromosome"/>
</dbReference>
<dbReference type="NCBIfam" id="TIGR00689">
    <property type="entry name" value="rpiB_lacA_lacB"/>
    <property type="match status" value="1"/>
</dbReference>
<dbReference type="InterPro" id="IPR003500">
    <property type="entry name" value="RpiB_LacA_LacB"/>
</dbReference>
<evidence type="ECO:0000313" key="3">
    <source>
        <dbReference type="Proteomes" id="UP000266895"/>
    </source>
</evidence>
<dbReference type="Pfam" id="PF02502">
    <property type="entry name" value="LacAB_rpiB"/>
    <property type="match status" value="1"/>
</dbReference>
<gene>
    <name evidence="2" type="primary">rpiB_2</name>
    <name evidence="2" type="ORF">NCTC11636_00888</name>
</gene>
<evidence type="ECO:0000313" key="2">
    <source>
        <dbReference type="EMBL" id="VEG27138.1"/>
    </source>
</evidence>
<dbReference type="KEGG" id="ahw:NCTC11636_00888"/>
<name>A0A3S4R071_9ACTO</name>
<dbReference type="InterPro" id="IPR036569">
    <property type="entry name" value="RpiB_LacA_LacB_sf"/>
</dbReference>
<dbReference type="GO" id="GO:0004751">
    <property type="term" value="F:ribose-5-phosphate isomerase activity"/>
    <property type="evidence" value="ECO:0007669"/>
    <property type="project" value="UniProtKB-EC"/>
</dbReference>
<dbReference type="SUPFAM" id="SSF89623">
    <property type="entry name" value="Ribose/Galactose isomerase RpiB/AlsB"/>
    <property type="match status" value="1"/>
</dbReference>
<evidence type="ECO:0000256" key="1">
    <source>
        <dbReference type="ARBA" id="ARBA00008754"/>
    </source>
</evidence>
<protein>
    <submittedName>
        <fullName evidence="2">Ribose-5-phosphate isomerase B</fullName>
        <ecNumber evidence="2">5.3.1.6</ecNumber>
    </submittedName>
</protein>
<dbReference type="EC" id="5.3.1.6" evidence="2"/>
<dbReference type="GO" id="GO:0009052">
    <property type="term" value="P:pentose-phosphate shunt, non-oxidative branch"/>
    <property type="evidence" value="ECO:0007669"/>
    <property type="project" value="TreeGrafter"/>
</dbReference>
<proteinExistence type="inferred from homology"/>
<dbReference type="PIRSF" id="PIRSF005384">
    <property type="entry name" value="RpiB_LacA_B"/>
    <property type="match status" value="1"/>
</dbReference>
<dbReference type="EMBL" id="LR134350">
    <property type="protein sequence ID" value="VEG27138.1"/>
    <property type="molecule type" value="Genomic_DNA"/>
</dbReference>